<dbReference type="Pfam" id="PF02690">
    <property type="entry name" value="Na_Pi_cotrans"/>
    <property type="match status" value="2"/>
</dbReference>
<proteinExistence type="predicted"/>
<evidence type="ECO:0000256" key="1">
    <source>
        <dbReference type="ARBA" id="ARBA00004651"/>
    </source>
</evidence>
<protein>
    <submittedName>
        <fullName evidence="7">Phosphate:Na+ symporter</fullName>
    </submittedName>
</protein>
<feature type="transmembrane region" description="Helical" evidence="6">
    <location>
        <begin position="274"/>
        <end position="296"/>
    </location>
</feature>
<keyword evidence="5 6" id="KW-0472">Membrane</keyword>
<evidence type="ECO:0000313" key="8">
    <source>
        <dbReference type="Proteomes" id="UP000252884"/>
    </source>
</evidence>
<feature type="transmembrane region" description="Helical" evidence="6">
    <location>
        <begin position="241"/>
        <end position="262"/>
    </location>
</feature>
<dbReference type="GO" id="GO:0005436">
    <property type="term" value="F:sodium:phosphate symporter activity"/>
    <property type="evidence" value="ECO:0007669"/>
    <property type="project" value="InterPro"/>
</dbReference>
<feature type="transmembrane region" description="Helical" evidence="6">
    <location>
        <begin position="159"/>
        <end position="179"/>
    </location>
</feature>
<evidence type="ECO:0000256" key="4">
    <source>
        <dbReference type="ARBA" id="ARBA00022989"/>
    </source>
</evidence>
<keyword evidence="3 6" id="KW-0812">Transmembrane</keyword>
<evidence type="ECO:0000256" key="2">
    <source>
        <dbReference type="ARBA" id="ARBA00022475"/>
    </source>
</evidence>
<dbReference type="GO" id="GO:0044341">
    <property type="term" value="P:sodium-dependent phosphate transport"/>
    <property type="evidence" value="ECO:0007669"/>
    <property type="project" value="InterPro"/>
</dbReference>
<feature type="transmembrane region" description="Helical" evidence="6">
    <location>
        <begin position="67"/>
        <end position="89"/>
    </location>
</feature>
<evidence type="ECO:0000256" key="5">
    <source>
        <dbReference type="ARBA" id="ARBA00023136"/>
    </source>
</evidence>
<dbReference type="PANTHER" id="PTHR10010:SF46">
    <property type="entry name" value="SODIUM-DEPENDENT PHOSPHATE TRANSPORT PROTEIN 2B"/>
    <property type="match status" value="1"/>
</dbReference>
<dbReference type="Proteomes" id="UP000252884">
    <property type="component" value="Unassembled WGS sequence"/>
</dbReference>
<keyword evidence="8" id="KW-1185">Reference proteome</keyword>
<dbReference type="GO" id="GO:0005886">
    <property type="term" value="C:plasma membrane"/>
    <property type="evidence" value="ECO:0007669"/>
    <property type="project" value="UniProtKB-SubCell"/>
</dbReference>
<dbReference type="AlphaFoldDB" id="A0A368XK44"/>
<dbReference type="NCBIfam" id="NF037997">
    <property type="entry name" value="Na_Pi_symport"/>
    <property type="match status" value="1"/>
</dbReference>
<keyword evidence="2" id="KW-1003">Cell membrane</keyword>
<dbReference type="PANTHER" id="PTHR10010">
    <property type="entry name" value="SOLUTE CARRIER FAMILY 34 SODIUM PHOSPHATE , MEMBER 2-RELATED"/>
    <property type="match status" value="1"/>
</dbReference>
<accession>A0A368XK44</accession>
<keyword evidence="4 6" id="KW-1133">Transmembrane helix</keyword>
<dbReference type="EMBL" id="QPJK01000009">
    <property type="protein sequence ID" value="RCW67408.1"/>
    <property type="molecule type" value="Genomic_DNA"/>
</dbReference>
<feature type="transmembrane region" description="Helical" evidence="6">
    <location>
        <begin position="95"/>
        <end position="118"/>
    </location>
</feature>
<reference evidence="7 8" key="1">
    <citation type="submission" date="2018-07" db="EMBL/GenBank/DDBJ databases">
        <title>Genomic Encyclopedia of Type Strains, Phase IV (KMG-IV): sequencing the most valuable type-strain genomes for metagenomic binning, comparative biology and taxonomic classification.</title>
        <authorList>
            <person name="Goeker M."/>
        </authorList>
    </citation>
    <scope>NUCLEOTIDE SEQUENCE [LARGE SCALE GENOMIC DNA]</scope>
    <source>
        <strain evidence="7 8">DSM 21634</strain>
    </source>
</reference>
<comment type="subcellular location">
    <subcellularLocation>
        <location evidence="1">Cell membrane</location>
        <topology evidence="1">Multi-pass membrane protein</topology>
    </subcellularLocation>
</comment>
<feature type="transmembrane region" description="Helical" evidence="6">
    <location>
        <begin position="130"/>
        <end position="153"/>
    </location>
</feature>
<organism evidence="7 8">
    <name type="scientific">Pseudorhodoferax soli</name>
    <dbReference type="NCBI Taxonomy" id="545864"/>
    <lineage>
        <taxon>Bacteria</taxon>
        <taxon>Pseudomonadati</taxon>
        <taxon>Pseudomonadota</taxon>
        <taxon>Betaproteobacteria</taxon>
        <taxon>Burkholderiales</taxon>
        <taxon>Comamonadaceae</taxon>
    </lineage>
</organism>
<dbReference type="InterPro" id="IPR003841">
    <property type="entry name" value="Na/Pi_transpt"/>
</dbReference>
<feature type="transmembrane region" description="Helical" evidence="6">
    <location>
        <begin position="34"/>
        <end position="55"/>
    </location>
</feature>
<sequence length="592" mass="63021">MKADRHVDDMNRSYASRSYPFTNTPMQVDIFREILVPVFGGLGIFMLGLEFMSDGIHNLAVHRMRALLGKIAGTPVKGLAAGTLITGVLQSSTAMTVMVVGLVNAGVVGLRPAISVIMGANIGTTLGNGLIALPLGPLGLITAGIFGLVYVFAKSAKTTNIALAIVGFSLIFYGLNLLTGGLKPLRNMPEVMSAISSLNASTFGGLAVCVFTAAGITAMIHSSSATIGIVMGLGAAGILDWQTAVAFSLGADLGTTVTSWMASLNLTRNAKRAAYAHIAFNFLGVAVMFPMFFLSMDLLQWAMGLFGMNPAQMVLADGKQTYPMVPVAVGIYSIGFNIFNTVLMFPFIGVFERVLSRVGANSQDELEDYSMPRHLDRKAGGDFGAGVVSVQKELSRYVEGAGLLMAASRGDARAPSDTEAHYKSLDTLNREIRSYTAAMLTPDQTPAKADLLASLIEEEDFSASLGEALYQISRRVERQAFSDQARPLVTELLALVDAAVAKRVTRGELGGNVQEDNAPQLLALRKRALDLGQQLSWEERGAVLALLGSAERAFFLVERIFSERLSVSRDLGRFEGRAGSSGLRTQSVPVAG</sequence>
<feature type="transmembrane region" description="Helical" evidence="6">
    <location>
        <begin position="200"/>
        <end position="221"/>
    </location>
</feature>
<feature type="transmembrane region" description="Helical" evidence="6">
    <location>
        <begin position="329"/>
        <end position="351"/>
    </location>
</feature>
<comment type="caution">
    <text evidence="7">The sequence shown here is derived from an EMBL/GenBank/DDBJ whole genome shotgun (WGS) entry which is preliminary data.</text>
</comment>
<name>A0A368XK44_9BURK</name>
<evidence type="ECO:0000256" key="3">
    <source>
        <dbReference type="ARBA" id="ARBA00022692"/>
    </source>
</evidence>
<evidence type="ECO:0000313" key="7">
    <source>
        <dbReference type="EMBL" id="RCW67408.1"/>
    </source>
</evidence>
<gene>
    <name evidence="7" type="ORF">DES41_109131</name>
</gene>
<evidence type="ECO:0000256" key="6">
    <source>
        <dbReference type="SAM" id="Phobius"/>
    </source>
</evidence>